<comment type="caution">
    <text evidence="3">The sequence shown here is derived from an EMBL/GenBank/DDBJ whole genome shotgun (WGS) entry which is preliminary data.</text>
</comment>
<evidence type="ECO:0008006" key="5">
    <source>
        <dbReference type="Google" id="ProtNLM"/>
    </source>
</evidence>
<dbReference type="Proteomes" id="UP000823895">
    <property type="component" value="Unassembled WGS sequence"/>
</dbReference>
<evidence type="ECO:0000313" key="4">
    <source>
        <dbReference type="Proteomes" id="UP000823895"/>
    </source>
</evidence>
<dbReference type="EMBL" id="DWWI01000027">
    <property type="protein sequence ID" value="HJC42292.1"/>
    <property type="molecule type" value="Genomic_DNA"/>
</dbReference>
<keyword evidence="2" id="KW-1133">Transmembrane helix</keyword>
<evidence type="ECO:0000256" key="1">
    <source>
        <dbReference type="SAM" id="MobiDB-lite"/>
    </source>
</evidence>
<dbReference type="AlphaFoldDB" id="A0A9D2P2C2"/>
<protein>
    <recommendedName>
        <fullName evidence="5">Glycosyl hydrolase family 98 putative carbohydrate-binding module domain-containing protein</fullName>
    </recommendedName>
</protein>
<feature type="transmembrane region" description="Helical" evidence="2">
    <location>
        <begin position="6"/>
        <end position="22"/>
    </location>
</feature>
<keyword evidence="2" id="KW-0472">Membrane</keyword>
<gene>
    <name evidence="3" type="ORF">H9756_01185</name>
</gene>
<organism evidence="3 4">
    <name type="scientific">Candidatus Mediterraneibacter gallistercoris</name>
    <dbReference type="NCBI Taxonomy" id="2838671"/>
    <lineage>
        <taxon>Bacteria</taxon>
        <taxon>Bacillati</taxon>
        <taxon>Bacillota</taxon>
        <taxon>Clostridia</taxon>
        <taxon>Lachnospirales</taxon>
        <taxon>Lachnospiraceae</taxon>
        <taxon>Mediterraneibacter</taxon>
    </lineage>
</organism>
<evidence type="ECO:0000256" key="2">
    <source>
        <dbReference type="SAM" id="Phobius"/>
    </source>
</evidence>
<reference evidence="3" key="1">
    <citation type="journal article" date="2021" name="PeerJ">
        <title>Extensive microbial diversity within the chicken gut microbiome revealed by metagenomics and culture.</title>
        <authorList>
            <person name="Gilroy R."/>
            <person name="Ravi A."/>
            <person name="Getino M."/>
            <person name="Pursley I."/>
            <person name="Horton D.L."/>
            <person name="Alikhan N.F."/>
            <person name="Baker D."/>
            <person name="Gharbi K."/>
            <person name="Hall N."/>
            <person name="Watson M."/>
            <person name="Adriaenssens E.M."/>
            <person name="Foster-Nyarko E."/>
            <person name="Jarju S."/>
            <person name="Secka A."/>
            <person name="Antonio M."/>
            <person name="Oren A."/>
            <person name="Chaudhuri R.R."/>
            <person name="La Ragione R."/>
            <person name="Hildebrand F."/>
            <person name="Pallen M.J."/>
        </authorList>
    </citation>
    <scope>NUCLEOTIDE SEQUENCE</scope>
    <source>
        <strain evidence="3">CHK165-2605</strain>
    </source>
</reference>
<dbReference type="Gene3D" id="2.60.120.1060">
    <property type="entry name" value="NPCBM/NEW2 domain"/>
    <property type="match status" value="1"/>
</dbReference>
<keyword evidence="2" id="KW-0812">Transmembrane</keyword>
<feature type="transmembrane region" description="Helical" evidence="2">
    <location>
        <begin position="29"/>
        <end position="46"/>
    </location>
</feature>
<reference evidence="3" key="2">
    <citation type="submission" date="2021-04" db="EMBL/GenBank/DDBJ databases">
        <authorList>
            <person name="Gilroy R."/>
        </authorList>
    </citation>
    <scope>NUCLEOTIDE SEQUENCE</scope>
    <source>
        <strain evidence="3">CHK165-2605</strain>
    </source>
</reference>
<feature type="region of interest" description="Disordered" evidence="1">
    <location>
        <begin position="54"/>
        <end position="86"/>
    </location>
</feature>
<name>A0A9D2P2C2_9FIRM</name>
<feature type="compositionally biased region" description="Low complexity" evidence="1">
    <location>
        <begin position="63"/>
        <end position="85"/>
    </location>
</feature>
<evidence type="ECO:0000313" key="3">
    <source>
        <dbReference type="EMBL" id="HJC42292.1"/>
    </source>
</evidence>
<proteinExistence type="predicted"/>
<dbReference type="InterPro" id="IPR008979">
    <property type="entry name" value="Galactose-bd-like_sf"/>
</dbReference>
<dbReference type="InterPro" id="IPR038637">
    <property type="entry name" value="NPCBM_sf"/>
</dbReference>
<dbReference type="SUPFAM" id="SSF49785">
    <property type="entry name" value="Galactose-binding domain-like"/>
    <property type="match status" value="1"/>
</dbReference>
<accession>A0A9D2P2C2</accession>
<sequence length="315" mass="35442">MLENVFLPLLVAVISTFIASHVGQSLRKLFIFITVIVVLYIAYYFISPILSTTTDSPRSNVPSTETNSAATSTSSGSNNDSSSNEEYTKNLERFEAMNDYKGALQYMNSNNLSDEPLFTEKYNTYSQKYIAEVSQEAEHLLQAGNITERNVLLNEALTILPDNETLLDLYEGQPDQLFHMQEFIGNIGEFVFYNDGTTDNTGADRPYRIYCCNYNTHNTGYQEATYKLNNQYSRLDFTLALSSVSKDTTHSAWLEFRNGDTLIQSTDHFTAGSKPHSYSIPLTGVDELVVTARCDSSSYTINFVDLLSSEFLLIK</sequence>